<feature type="domain" description="Methyltransferase type 12" evidence="5">
    <location>
        <begin position="157"/>
        <end position="261"/>
    </location>
</feature>
<dbReference type="GO" id="GO:0052735">
    <property type="term" value="F:tRNA (cytidine-3-)-methyltransferase activity"/>
    <property type="evidence" value="ECO:0007669"/>
    <property type="project" value="TreeGrafter"/>
</dbReference>
<sequence length="472" mass="52136">MTDTSNTENTMPAEHAAAAAPAPDTALASPAPQVARRKQPQLLADQLVAEELIEGAPSRNGGRRLEEGRDPWSHNAWDQVEWGEEEERFAQSALEKQRNSPVPQHLQDKFNADPAAQWDVFYRHNKDNFFKDRAWLRTEFPELAECLKADAGPKRIVELGCGNGSTLFPLLAANENPKLDLHGYDYSKEAVSVVKTHPFFDPTHLTCEVWDLSSPAGPPPTVEPNSVDVLTMIFVFSALHPDEWARAVENAYRMLKPGGVLLFRDYGRNDLAQLRFKANRFMQDGLYVRGDNTRVYFFERDELVYLFGGIRQKAKEATTGDATPSDAMPSSATPDDATPAGSTTTTTTATTDTTRTTDTTTRDSTSSAPPNSDAIDAALEAATGLLTTTTLTEDATGAISTSTTSAALPSTSFSASRTDDSLTPYRFDLLQLGVDRRLLLNRKRQLKMFRVWMQGRWRKPLEATADETDTQA</sequence>
<keyword evidence="2" id="KW-0489">Methyltransferase</keyword>
<name>A0A2T0A707_RHOTO</name>
<keyword evidence="3" id="KW-0808">Transferase</keyword>
<evidence type="ECO:0000256" key="3">
    <source>
        <dbReference type="ARBA" id="ARBA00022679"/>
    </source>
</evidence>
<feature type="region of interest" description="Disordered" evidence="4">
    <location>
        <begin position="53"/>
        <end position="72"/>
    </location>
</feature>
<dbReference type="InterPro" id="IPR029063">
    <property type="entry name" value="SAM-dependent_MTases_sf"/>
</dbReference>
<evidence type="ECO:0000259" key="5">
    <source>
        <dbReference type="Pfam" id="PF08242"/>
    </source>
</evidence>
<feature type="compositionally biased region" description="Low complexity" evidence="4">
    <location>
        <begin position="332"/>
        <end position="373"/>
    </location>
</feature>
<evidence type="ECO:0000313" key="7">
    <source>
        <dbReference type="Proteomes" id="UP000239560"/>
    </source>
</evidence>
<feature type="region of interest" description="Disordered" evidence="4">
    <location>
        <begin position="315"/>
        <end position="373"/>
    </location>
</feature>
<feature type="compositionally biased region" description="Low complexity" evidence="4">
    <location>
        <begin position="12"/>
        <end position="32"/>
    </location>
</feature>
<evidence type="ECO:0000256" key="1">
    <source>
        <dbReference type="ARBA" id="ARBA00009725"/>
    </source>
</evidence>
<dbReference type="GO" id="GO:0032259">
    <property type="term" value="P:methylation"/>
    <property type="evidence" value="ECO:0007669"/>
    <property type="project" value="UniProtKB-KW"/>
</dbReference>
<dbReference type="CDD" id="cd02440">
    <property type="entry name" value="AdoMet_MTases"/>
    <property type="match status" value="1"/>
</dbReference>
<dbReference type="Pfam" id="PF08242">
    <property type="entry name" value="Methyltransf_12"/>
    <property type="match status" value="1"/>
</dbReference>
<feature type="compositionally biased region" description="Polar residues" evidence="4">
    <location>
        <begin position="1"/>
        <end position="10"/>
    </location>
</feature>
<reference evidence="6 7" key="1">
    <citation type="journal article" date="2018" name="Elife">
        <title>Functional genomics of lipid metabolism in the oleaginous yeast Rhodosporidium toruloides.</title>
        <authorList>
            <person name="Coradetti S.T."/>
            <person name="Pinel D."/>
            <person name="Geiselman G."/>
            <person name="Ito M."/>
            <person name="Mondo S."/>
            <person name="Reilly M.C."/>
            <person name="Cheng Y.F."/>
            <person name="Bauer S."/>
            <person name="Grigoriev I."/>
            <person name="Gladden J.M."/>
            <person name="Simmons B.A."/>
            <person name="Brem R."/>
            <person name="Arkin A.P."/>
            <person name="Skerker J.M."/>
        </authorList>
    </citation>
    <scope>NUCLEOTIDE SEQUENCE [LARGE SCALE GENOMIC DNA]</scope>
    <source>
        <strain evidence="6 7">NBRC 0880</strain>
    </source>
</reference>
<feature type="region of interest" description="Disordered" evidence="4">
    <location>
        <begin position="1"/>
        <end position="42"/>
    </location>
</feature>
<evidence type="ECO:0000313" key="6">
    <source>
        <dbReference type="EMBL" id="PRQ73798.1"/>
    </source>
</evidence>
<dbReference type="InterPro" id="IPR013217">
    <property type="entry name" value="Methyltransf_12"/>
</dbReference>
<comment type="caution">
    <text evidence="6">The sequence shown here is derived from an EMBL/GenBank/DDBJ whole genome shotgun (WGS) entry which is preliminary data.</text>
</comment>
<comment type="similarity">
    <text evidence="1">Belongs to the methyltransferase superfamily. METL family.</text>
</comment>
<dbReference type="AlphaFoldDB" id="A0A2T0A707"/>
<dbReference type="PANTHER" id="PTHR22809">
    <property type="entry name" value="METHYLTRANSFERASE-RELATED"/>
    <property type="match status" value="1"/>
</dbReference>
<evidence type="ECO:0000256" key="2">
    <source>
        <dbReference type="ARBA" id="ARBA00022603"/>
    </source>
</evidence>
<dbReference type="InterPro" id="IPR026113">
    <property type="entry name" value="METTL2/6/8-like"/>
</dbReference>
<accession>A0A2T0A707</accession>
<evidence type="ECO:0000256" key="4">
    <source>
        <dbReference type="SAM" id="MobiDB-lite"/>
    </source>
</evidence>
<dbReference type="Proteomes" id="UP000239560">
    <property type="component" value="Unassembled WGS sequence"/>
</dbReference>
<proteinExistence type="inferred from homology"/>
<dbReference type="SUPFAM" id="SSF53335">
    <property type="entry name" value="S-adenosyl-L-methionine-dependent methyltransferases"/>
    <property type="match status" value="1"/>
</dbReference>
<organism evidence="6 7">
    <name type="scientific">Rhodotorula toruloides</name>
    <name type="common">Yeast</name>
    <name type="synonym">Rhodosporidium toruloides</name>
    <dbReference type="NCBI Taxonomy" id="5286"/>
    <lineage>
        <taxon>Eukaryota</taxon>
        <taxon>Fungi</taxon>
        <taxon>Dikarya</taxon>
        <taxon>Basidiomycota</taxon>
        <taxon>Pucciniomycotina</taxon>
        <taxon>Microbotryomycetes</taxon>
        <taxon>Sporidiobolales</taxon>
        <taxon>Sporidiobolaceae</taxon>
        <taxon>Rhodotorula</taxon>
    </lineage>
</organism>
<dbReference type="PANTHER" id="PTHR22809:SF11">
    <property type="entry name" value="TRNA N(3)-METHYLCYTIDINE METHYLTRANSFERASE METTL2"/>
    <property type="match status" value="1"/>
</dbReference>
<dbReference type="EMBL" id="LCTV02000007">
    <property type="protein sequence ID" value="PRQ73798.1"/>
    <property type="molecule type" value="Genomic_DNA"/>
</dbReference>
<dbReference type="OrthoDB" id="417697at2759"/>
<dbReference type="Gene3D" id="3.40.50.150">
    <property type="entry name" value="Vaccinia Virus protein VP39"/>
    <property type="match status" value="1"/>
</dbReference>
<feature type="compositionally biased region" description="Basic and acidic residues" evidence="4">
    <location>
        <begin position="63"/>
        <end position="72"/>
    </location>
</feature>
<protein>
    <submittedName>
        <fullName evidence="6">Actin filament binding protein</fullName>
    </submittedName>
</protein>
<gene>
    <name evidence="6" type="ORF">AAT19DRAFT_15365</name>
</gene>